<dbReference type="SMART" id="SM00382">
    <property type="entry name" value="AAA"/>
    <property type="match status" value="1"/>
</dbReference>
<dbReference type="AlphaFoldDB" id="A0AAU7CNY1"/>
<evidence type="ECO:0000313" key="6">
    <source>
        <dbReference type="EMBL" id="XBH06851.1"/>
    </source>
</evidence>
<keyword evidence="2" id="KW-0547">Nucleotide-binding</keyword>
<accession>A0AAU7CNY1</accession>
<dbReference type="SUPFAM" id="SSF52540">
    <property type="entry name" value="P-loop containing nucleoside triphosphate hydrolases"/>
    <property type="match status" value="1"/>
</dbReference>
<dbReference type="Gene3D" id="3.40.50.300">
    <property type="entry name" value="P-loop containing nucleotide triphosphate hydrolases"/>
    <property type="match status" value="1"/>
</dbReference>
<dbReference type="RefSeq" id="WP_406699699.1">
    <property type="nucleotide sequence ID" value="NZ_CP155447.1"/>
</dbReference>
<organism evidence="6">
    <name type="scientific">Singulisphaera sp. Ch08</name>
    <dbReference type="NCBI Taxonomy" id="3120278"/>
    <lineage>
        <taxon>Bacteria</taxon>
        <taxon>Pseudomonadati</taxon>
        <taxon>Planctomycetota</taxon>
        <taxon>Planctomycetia</taxon>
        <taxon>Isosphaerales</taxon>
        <taxon>Isosphaeraceae</taxon>
        <taxon>Singulisphaera</taxon>
    </lineage>
</organism>
<evidence type="ECO:0000259" key="5">
    <source>
        <dbReference type="PROSITE" id="PS50893"/>
    </source>
</evidence>
<name>A0AAU7CNY1_9BACT</name>
<keyword evidence="3 6" id="KW-0067">ATP-binding</keyword>
<dbReference type="InterPro" id="IPR003439">
    <property type="entry name" value="ABC_transporter-like_ATP-bd"/>
</dbReference>
<proteinExistence type="inferred from homology"/>
<dbReference type="PANTHER" id="PTHR24220:SF689">
    <property type="entry name" value="LIPOPROTEIN-RELEASING SYSTEM ATP-BINDING PROTEIN LOLD"/>
    <property type="match status" value="1"/>
</dbReference>
<dbReference type="GO" id="GO:0098796">
    <property type="term" value="C:membrane protein complex"/>
    <property type="evidence" value="ECO:0007669"/>
    <property type="project" value="UniProtKB-ARBA"/>
</dbReference>
<dbReference type="FunFam" id="3.40.50.300:FF:000032">
    <property type="entry name" value="Export ABC transporter ATP-binding protein"/>
    <property type="match status" value="1"/>
</dbReference>
<dbReference type="PROSITE" id="PS50893">
    <property type="entry name" value="ABC_TRANSPORTER_2"/>
    <property type="match status" value="1"/>
</dbReference>
<protein>
    <submittedName>
        <fullName evidence="6">ABC transporter ATP-binding protein</fullName>
    </submittedName>
</protein>
<dbReference type="GO" id="GO:0005524">
    <property type="term" value="F:ATP binding"/>
    <property type="evidence" value="ECO:0007669"/>
    <property type="project" value="UniProtKB-KW"/>
</dbReference>
<keyword evidence="1" id="KW-0813">Transport</keyword>
<feature type="domain" description="ABC transporter" evidence="5">
    <location>
        <begin position="5"/>
        <end position="236"/>
    </location>
</feature>
<dbReference type="PANTHER" id="PTHR24220">
    <property type="entry name" value="IMPORT ATP-BINDING PROTEIN"/>
    <property type="match status" value="1"/>
</dbReference>
<dbReference type="EMBL" id="CP155447">
    <property type="protein sequence ID" value="XBH06851.1"/>
    <property type="molecule type" value="Genomic_DNA"/>
</dbReference>
<sequence>MATHLSAVGVEKSYRKGKNQVPVLHGVDMDVEHGELVAIVGASGSGKSTLMHVMGLLDSPDAGSVTLDGQRIDNQSDRRRDDLRNRTFGFIFQFYHLLPELSALENVMMPQMIRHGLWSYLGQRDRIRREATALLERVGLGHRLHHLPTELSGGEMQRTAIARALAGNPEVLLADEPTGNLDAATGQGVLELLRDLNRERGLTMIMVTHDHQIALQADRVVRLAQGRIEEWAPALA</sequence>
<dbReference type="GO" id="GO:0005886">
    <property type="term" value="C:plasma membrane"/>
    <property type="evidence" value="ECO:0007669"/>
    <property type="project" value="TreeGrafter"/>
</dbReference>
<evidence type="ECO:0000256" key="2">
    <source>
        <dbReference type="ARBA" id="ARBA00022741"/>
    </source>
</evidence>
<dbReference type="CDD" id="cd03255">
    <property type="entry name" value="ABC_MJ0796_LolCDE_FtsE"/>
    <property type="match status" value="1"/>
</dbReference>
<evidence type="ECO:0000256" key="1">
    <source>
        <dbReference type="ARBA" id="ARBA00022448"/>
    </source>
</evidence>
<gene>
    <name evidence="6" type="ORF">V5E97_12650</name>
</gene>
<dbReference type="InterPro" id="IPR003593">
    <property type="entry name" value="AAA+_ATPase"/>
</dbReference>
<dbReference type="GO" id="GO:0016887">
    <property type="term" value="F:ATP hydrolysis activity"/>
    <property type="evidence" value="ECO:0007669"/>
    <property type="project" value="InterPro"/>
</dbReference>
<dbReference type="InterPro" id="IPR027417">
    <property type="entry name" value="P-loop_NTPase"/>
</dbReference>
<comment type="similarity">
    <text evidence="4">Belongs to the ABC transporter superfamily. Macrolide exporter (TC 3.A.1.122) family.</text>
</comment>
<reference evidence="6" key="1">
    <citation type="submission" date="2024-05" db="EMBL/GenBank/DDBJ databases">
        <title>Planctomycetes of the genus Singulisphaera possess chitinolytic capabilities.</title>
        <authorList>
            <person name="Ivanova A."/>
        </authorList>
    </citation>
    <scope>NUCLEOTIDE SEQUENCE</scope>
    <source>
        <strain evidence="6">Ch08T</strain>
    </source>
</reference>
<evidence type="ECO:0000256" key="3">
    <source>
        <dbReference type="ARBA" id="ARBA00022840"/>
    </source>
</evidence>
<dbReference type="InterPro" id="IPR015854">
    <property type="entry name" value="ABC_transpr_LolD-like"/>
</dbReference>
<dbReference type="GO" id="GO:0022857">
    <property type="term" value="F:transmembrane transporter activity"/>
    <property type="evidence" value="ECO:0007669"/>
    <property type="project" value="UniProtKB-ARBA"/>
</dbReference>
<evidence type="ECO:0000256" key="4">
    <source>
        <dbReference type="ARBA" id="ARBA00038388"/>
    </source>
</evidence>
<dbReference type="InterPro" id="IPR017911">
    <property type="entry name" value="MacB-like_ATP-bd"/>
</dbReference>
<dbReference type="Pfam" id="PF00005">
    <property type="entry name" value="ABC_tran"/>
    <property type="match status" value="1"/>
</dbReference>